<accession>A0A1E5WBU5</accession>
<gene>
    <name evidence="7" type="ORF">BAE44_0004141</name>
</gene>
<dbReference type="EMBL" id="LWDX02014113">
    <property type="protein sequence ID" value="OEL34841.1"/>
    <property type="molecule type" value="Genomic_DNA"/>
</dbReference>
<dbReference type="GO" id="GO:0046872">
    <property type="term" value="F:metal ion binding"/>
    <property type="evidence" value="ECO:0007669"/>
    <property type="project" value="UniProtKB-KW"/>
</dbReference>
<comment type="caution">
    <text evidence="7">The sequence shown here is derived from an EMBL/GenBank/DDBJ whole genome shotgun (WGS) entry which is preliminary data.</text>
</comment>
<dbReference type="STRING" id="888268.A0A1E5WBU5"/>
<evidence type="ECO:0000313" key="7">
    <source>
        <dbReference type="EMBL" id="OEL34841.1"/>
    </source>
</evidence>
<dbReference type="InterPro" id="IPR044861">
    <property type="entry name" value="IPNS-like_FE2OG_OXY"/>
</dbReference>
<dbReference type="Pfam" id="PF14226">
    <property type="entry name" value="DIOX_N"/>
    <property type="match status" value="1"/>
</dbReference>
<dbReference type="Gene3D" id="2.60.120.330">
    <property type="entry name" value="B-lactam Antibiotic, Isopenicillin N Synthase, Chain"/>
    <property type="match status" value="1"/>
</dbReference>
<dbReference type="Proteomes" id="UP000095767">
    <property type="component" value="Unassembled WGS sequence"/>
</dbReference>
<name>A0A1E5WBU5_9POAL</name>
<organism evidence="7 8">
    <name type="scientific">Dichanthelium oligosanthes</name>
    <dbReference type="NCBI Taxonomy" id="888268"/>
    <lineage>
        <taxon>Eukaryota</taxon>
        <taxon>Viridiplantae</taxon>
        <taxon>Streptophyta</taxon>
        <taxon>Embryophyta</taxon>
        <taxon>Tracheophyta</taxon>
        <taxon>Spermatophyta</taxon>
        <taxon>Magnoliopsida</taxon>
        <taxon>Liliopsida</taxon>
        <taxon>Poales</taxon>
        <taxon>Poaceae</taxon>
        <taxon>PACMAD clade</taxon>
        <taxon>Panicoideae</taxon>
        <taxon>Panicodae</taxon>
        <taxon>Paniceae</taxon>
        <taxon>Dichantheliinae</taxon>
        <taxon>Dichanthelium</taxon>
    </lineage>
</organism>
<evidence type="ECO:0000256" key="4">
    <source>
        <dbReference type="ARBA" id="ARBA00023004"/>
    </source>
</evidence>
<dbReference type="InterPro" id="IPR050295">
    <property type="entry name" value="Plant_2OG-oxidoreductases"/>
</dbReference>
<dbReference type="AlphaFoldDB" id="A0A1E5WBU5"/>
<dbReference type="Pfam" id="PF03171">
    <property type="entry name" value="2OG-FeII_Oxy"/>
    <property type="match status" value="1"/>
</dbReference>
<comment type="similarity">
    <text evidence="1 5">Belongs to the iron/ascorbate-dependent oxidoreductase family.</text>
</comment>
<evidence type="ECO:0000256" key="1">
    <source>
        <dbReference type="ARBA" id="ARBA00008056"/>
    </source>
</evidence>
<keyword evidence="3 5" id="KW-0560">Oxidoreductase</keyword>
<keyword evidence="4 5" id="KW-0408">Iron</keyword>
<dbReference type="InterPro" id="IPR027443">
    <property type="entry name" value="IPNS-like_sf"/>
</dbReference>
<proteinExistence type="inferred from homology"/>
<evidence type="ECO:0000256" key="5">
    <source>
        <dbReference type="RuleBase" id="RU003682"/>
    </source>
</evidence>
<dbReference type="GO" id="GO:0016491">
    <property type="term" value="F:oxidoreductase activity"/>
    <property type="evidence" value="ECO:0007669"/>
    <property type="project" value="UniProtKB-KW"/>
</dbReference>
<evidence type="ECO:0000256" key="2">
    <source>
        <dbReference type="ARBA" id="ARBA00022723"/>
    </source>
</evidence>
<dbReference type="PRINTS" id="PR00682">
    <property type="entry name" value="IPNSYNTHASE"/>
</dbReference>
<evidence type="ECO:0000259" key="6">
    <source>
        <dbReference type="PROSITE" id="PS51471"/>
    </source>
</evidence>
<dbReference type="InterPro" id="IPR005123">
    <property type="entry name" value="Oxoglu/Fe-dep_dioxygenase_dom"/>
</dbReference>
<keyword evidence="2 5" id="KW-0479">Metal-binding</keyword>
<protein>
    <submittedName>
        <fullName evidence="7">S-norcoclaurine synthase 1</fullName>
    </submittedName>
</protein>
<reference evidence="7 8" key="1">
    <citation type="submission" date="2016-09" db="EMBL/GenBank/DDBJ databases">
        <title>The draft genome of Dichanthelium oligosanthes: A C3 panicoid grass species.</title>
        <authorList>
            <person name="Studer A.J."/>
            <person name="Schnable J.C."/>
            <person name="Brutnell T.P."/>
        </authorList>
    </citation>
    <scope>NUCLEOTIDE SEQUENCE [LARGE SCALE GENOMIC DNA]</scope>
    <source>
        <strain evidence="8">cv. Kellogg 1175</strain>
        <tissue evidence="7">Leaf</tissue>
    </source>
</reference>
<keyword evidence="8" id="KW-1185">Reference proteome</keyword>
<dbReference type="PROSITE" id="PS51471">
    <property type="entry name" value="FE2OG_OXY"/>
    <property type="match status" value="1"/>
</dbReference>
<evidence type="ECO:0000313" key="8">
    <source>
        <dbReference type="Proteomes" id="UP000095767"/>
    </source>
</evidence>
<dbReference type="FunFam" id="2.60.120.330:FF:000046">
    <property type="entry name" value="Os09g0353700 protein"/>
    <property type="match status" value="1"/>
</dbReference>
<dbReference type="InterPro" id="IPR026992">
    <property type="entry name" value="DIOX_N"/>
</dbReference>
<dbReference type="SUPFAM" id="SSF51197">
    <property type="entry name" value="Clavaminate synthase-like"/>
    <property type="match status" value="1"/>
</dbReference>
<dbReference type="PANTHER" id="PTHR47991">
    <property type="entry name" value="OXOGLUTARATE/IRON-DEPENDENT DIOXYGENASE"/>
    <property type="match status" value="1"/>
</dbReference>
<dbReference type="OrthoDB" id="288590at2759"/>
<sequence length="368" mass="40297">MEATAAKLICREKITDATSALFADSVKIPERFIRSDEVQAAGAVVGEDETFELPVVDMAKLLDPELSAVETAKLGSACRDWGFFQLANHGVDEAAMQQMKDSTAQFFSLPLESKNAVAVRGGGFEGFGYHYNGSSSDKLDWAENLILLTQPVQDRNMEFWPANPPTFRHALDRYSVEMTSLARRVLGFMAADLGVSQEALLSAFFSREDGDDTAETKRQSMAMHHYPPCRQHRDKVLGIIPHTDTLGLTLLLQVDDTPGLQIKRGGRWFPVRPLPGAFVVNVGDILDVLTNGAYASVEHRVVPDAERSRVTVATFHEACVEGQVAPLPELVAGGKAAARYRSIGNLEFRKGTARALVQGTRFLDSIAM</sequence>
<feature type="domain" description="Fe2OG dioxygenase" evidence="6">
    <location>
        <begin position="217"/>
        <end position="318"/>
    </location>
</feature>
<evidence type="ECO:0000256" key="3">
    <source>
        <dbReference type="ARBA" id="ARBA00023002"/>
    </source>
</evidence>